<dbReference type="GO" id="GO:0016758">
    <property type="term" value="F:hexosyltransferase activity"/>
    <property type="evidence" value="ECO:0007669"/>
    <property type="project" value="InterPro"/>
</dbReference>
<dbReference type="Proteomes" id="UP000564573">
    <property type="component" value="Unassembled WGS sequence"/>
</dbReference>
<dbReference type="AlphaFoldDB" id="A0A839XP69"/>
<sequence>MHLVMVGVTAPSHVYPGLGLIAELVARGHRVTYVVGDRLTDLVAPTGAEVVTHPSIMPTADEHWPEDMGEAMQVFLDDAITALPVTLGIDRPDAVLYDIGGFAGRVAAQHWGVPAVQLSTAYVAWEGMAEEMAEFNEALRASPSGEKYYTTLRAWLDENGMDIGADEFTGTPPSCVVLIPRVLQPNADCVADRYVFAGPCVDPARRTGWEPEPGDERPLVYVALGTSYTERPDIYRACIDGLAGDYRVVLATGKVDPADLGELPPGVTAARAQPQLDVLEHASVFVSHAGMGSAAESLWFGVPTVLVPQAVDQSANAGMLAEIGAGMLPEEPWDAPTLRAAVDAARGKADRTRELQAQVRAGGGIDRAADAVERLGARSSGTSG</sequence>
<dbReference type="InterPro" id="IPR050426">
    <property type="entry name" value="Glycosyltransferase_28"/>
</dbReference>
<dbReference type="InterPro" id="IPR002213">
    <property type="entry name" value="UDP_glucos_trans"/>
</dbReference>
<keyword evidence="2 4" id="KW-0808">Transferase</keyword>
<evidence type="ECO:0000256" key="1">
    <source>
        <dbReference type="ARBA" id="ARBA00009995"/>
    </source>
</evidence>
<dbReference type="NCBIfam" id="TIGR01426">
    <property type="entry name" value="MGT"/>
    <property type="match status" value="1"/>
</dbReference>
<dbReference type="GO" id="GO:0008194">
    <property type="term" value="F:UDP-glycosyltransferase activity"/>
    <property type="evidence" value="ECO:0007669"/>
    <property type="project" value="InterPro"/>
</dbReference>
<organism evidence="4 5">
    <name type="scientific">Prauserella sediminis</name>
    <dbReference type="NCBI Taxonomy" id="577680"/>
    <lineage>
        <taxon>Bacteria</taxon>
        <taxon>Bacillati</taxon>
        <taxon>Actinomycetota</taxon>
        <taxon>Actinomycetes</taxon>
        <taxon>Pseudonocardiales</taxon>
        <taxon>Pseudonocardiaceae</taxon>
        <taxon>Prauserella</taxon>
        <taxon>Prauserella salsuginis group</taxon>
    </lineage>
</organism>
<dbReference type="CDD" id="cd03784">
    <property type="entry name" value="GT1_Gtf-like"/>
    <property type="match status" value="1"/>
</dbReference>
<dbReference type="GO" id="GO:0017000">
    <property type="term" value="P:antibiotic biosynthetic process"/>
    <property type="evidence" value="ECO:0007669"/>
    <property type="project" value="UniProtKB-ARBA"/>
</dbReference>
<evidence type="ECO:0000313" key="4">
    <source>
        <dbReference type="EMBL" id="MBB3663699.1"/>
    </source>
</evidence>
<gene>
    <name evidence="4" type="ORF">FB384_002603</name>
</gene>
<name>A0A839XP69_9PSEU</name>
<reference evidence="4 5" key="1">
    <citation type="submission" date="2020-08" db="EMBL/GenBank/DDBJ databases">
        <title>Sequencing the genomes of 1000 actinobacteria strains.</title>
        <authorList>
            <person name="Klenk H.-P."/>
        </authorList>
    </citation>
    <scope>NUCLEOTIDE SEQUENCE [LARGE SCALE GENOMIC DNA]</scope>
    <source>
        <strain evidence="4 5">DSM 45267</strain>
    </source>
</reference>
<protein>
    <submittedName>
        <fullName evidence="4">MGT family glycosyltransferase</fullName>
    </submittedName>
</protein>
<comment type="caution">
    <text evidence="4">The sequence shown here is derived from an EMBL/GenBank/DDBJ whole genome shotgun (WGS) entry which is preliminary data.</text>
</comment>
<dbReference type="InterPro" id="IPR010610">
    <property type="entry name" value="EryCIII-like_C"/>
</dbReference>
<dbReference type="Pfam" id="PF06722">
    <property type="entry name" value="EryCIII-like_C"/>
    <property type="match status" value="1"/>
</dbReference>
<evidence type="ECO:0000313" key="5">
    <source>
        <dbReference type="Proteomes" id="UP000564573"/>
    </source>
</evidence>
<proteinExistence type="inferred from homology"/>
<dbReference type="EMBL" id="JACIBS010000001">
    <property type="protein sequence ID" value="MBB3663699.1"/>
    <property type="molecule type" value="Genomic_DNA"/>
</dbReference>
<feature type="domain" description="Erythromycin biosynthesis protein CIII-like C-terminal" evidence="3">
    <location>
        <begin position="245"/>
        <end position="347"/>
    </location>
</feature>
<dbReference type="Gene3D" id="3.40.50.2000">
    <property type="entry name" value="Glycogen Phosphorylase B"/>
    <property type="match status" value="2"/>
</dbReference>
<dbReference type="SUPFAM" id="SSF53756">
    <property type="entry name" value="UDP-Glycosyltransferase/glycogen phosphorylase"/>
    <property type="match status" value="1"/>
</dbReference>
<keyword evidence="5" id="KW-1185">Reference proteome</keyword>
<dbReference type="PANTHER" id="PTHR48050">
    <property type="entry name" value="STEROL 3-BETA-GLUCOSYLTRANSFERASE"/>
    <property type="match status" value="1"/>
</dbReference>
<evidence type="ECO:0000259" key="3">
    <source>
        <dbReference type="Pfam" id="PF06722"/>
    </source>
</evidence>
<dbReference type="InterPro" id="IPR006326">
    <property type="entry name" value="UDPGT_MGT-like"/>
</dbReference>
<comment type="similarity">
    <text evidence="1">Belongs to the UDP-glycosyltransferase family.</text>
</comment>
<accession>A0A839XP69</accession>
<evidence type="ECO:0000256" key="2">
    <source>
        <dbReference type="ARBA" id="ARBA00022679"/>
    </source>
</evidence>
<dbReference type="RefSeq" id="WP_228726013.1">
    <property type="nucleotide sequence ID" value="NZ_JACIBS010000001.1"/>
</dbReference>
<dbReference type="PANTHER" id="PTHR48050:SF13">
    <property type="entry name" value="STEROL 3-BETA-GLUCOSYLTRANSFERASE UGT80A2"/>
    <property type="match status" value="1"/>
</dbReference>